<comment type="subcellular location">
    <subcellularLocation>
        <location evidence="2">Cell membrane</location>
    </subcellularLocation>
    <subcellularLocation>
        <location evidence="1">Nucleus</location>
    </subcellularLocation>
</comment>
<evidence type="ECO:0000256" key="1">
    <source>
        <dbReference type="ARBA" id="ARBA00004123"/>
    </source>
</evidence>
<evidence type="ECO:0000256" key="8">
    <source>
        <dbReference type="ARBA" id="ARBA00023242"/>
    </source>
</evidence>
<reference evidence="10" key="2">
    <citation type="submission" date="2025-05" db="UniProtKB">
        <authorList>
            <consortium name="Ensembl"/>
        </authorList>
    </citation>
    <scope>IDENTIFICATION</scope>
</reference>
<evidence type="ECO:0000256" key="4">
    <source>
        <dbReference type="ARBA" id="ARBA00015328"/>
    </source>
</evidence>
<dbReference type="OMA" id="YSSHWMA"/>
<dbReference type="Proteomes" id="UP000314987">
    <property type="component" value="Unassembled WGS sequence"/>
</dbReference>
<protein>
    <recommendedName>
        <fullName evidence="4">Vexin</fullName>
    </recommendedName>
</protein>
<name>A0A4X2LPB9_VOMUR</name>
<dbReference type="Ensembl" id="ENSVURT00010030873.1">
    <property type="protein sequence ID" value="ENSVURP00010027104.1"/>
    <property type="gene ID" value="ENSVURG00010020762.1"/>
</dbReference>
<evidence type="ECO:0000256" key="5">
    <source>
        <dbReference type="ARBA" id="ARBA00022475"/>
    </source>
</evidence>
<dbReference type="GO" id="GO:0030182">
    <property type="term" value="P:neuron differentiation"/>
    <property type="evidence" value="ECO:0007669"/>
    <property type="project" value="TreeGrafter"/>
</dbReference>
<evidence type="ECO:0000313" key="11">
    <source>
        <dbReference type="Proteomes" id="UP000314987"/>
    </source>
</evidence>
<sequence>MRQRVEIISVPSSTPLFRPTRLARKMPEDDPAFPQGAEASVPLTGRTSCGTPNILRKMWMKHKKKSEYLGATNCAFEAD</sequence>
<reference evidence="11" key="1">
    <citation type="submission" date="2018-12" db="EMBL/GenBank/DDBJ databases">
        <authorList>
            <person name="Yazar S."/>
        </authorList>
    </citation>
    <scope>NUCLEOTIDE SEQUENCE [LARGE SCALE GENOMIC DNA]</scope>
</reference>
<keyword evidence="7" id="KW-0472">Membrane</keyword>
<dbReference type="InterPro" id="IPR040470">
    <property type="entry name" value="Vexin"/>
</dbReference>
<keyword evidence="5" id="KW-1003">Cell membrane</keyword>
<evidence type="ECO:0000256" key="6">
    <source>
        <dbReference type="ARBA" id="ARBA00022902"/>
    </source>
</evidence>
<dbReference type="AlphaFoldDB" id="A0A4X2LPB9"/>
<proteinExistence type="inferred from homology"/>
<feature type="region of interest" description="Disordered" evidence="9">
    <location>
        <begin position="26"/>
        <end position="46"/>
    </location>
</feature>
<dbReference type="PANTHER" id="PTHR31520:SF1">
    <property type="entry name" value="VEXIN"/>
    <property type="match status" value="1"/>
</dbReference>
<evidence type="ECO:0000313" key="10">
    <source>
        <dbReference type="Ensembl" id="ENSVURP00010027104.1"/>
    </source>
</evidence>
<dbReference type="PANTHER" id="PTHR31520">
    <property type="entry name" value="VEXIN"/>
    <property type="match status" value="1"/>
</dbReference>
<dbReference type="GO" id="GO:0005886">
    <property type="term" value="C:plasma membrane"/>
    <property type="evidence" value="ECO:0007669"/>
    <property type="project" value="UniProtKB-SubCell"/>
</dbReference>
<evidence type="ECO:0000256" key="9">
    <source>
        <dbReference type="SAM" id="MobiDB-lite"/>
    </source>
</evidence>
<keyword evidence="6" id="KW-0524">Neurogenesis</keyword>
<evidence type="ECO:0000256" key="7">
    <source>
        <dbReference type="ARBA" id="ARBA00023136"/>
    </source>
</evidence>
<evidence type="ECO:0000256" key="2">
    <source>
        <dbReference type="ARBA" id="ARBA00004236"/>
    </source>
</evidence>
<dbReference type="GeneTree" id="ENSGT00390000010499"/>
<organism evidence="10 11">
    <name type="scientific">Vombatus ursinus</name>
    <name type="common">Common wombat</name>
    <dbReference type="NCBI Taxonomy" id="29139"/>
    <lineage>
        <taxon>Eukaryota</taxon>
        <taxon>Metazoa</taxon>
        <taxon>Chordata</taxon>
        <taxon>Craniata</taxon>
        <taxon>Vertebrata</taxon>
        <taxon>Euteleostomi</taxon>
        <taxon>Mammalia</taxon>
        <taxon>Metatheria</taxon>
        <taxon>Diprotodontia</taxon>
        <taxon>Vombatidae</taxon>
        <taxon>Vombatus</taxon>
    </lineage>
</organism>
<keyword evidence="11" id="KW-1185">Reference proteome</keyword>
<comment type="similarity">
    <text evidence="3">Belongs to the vexin family.</text>
</comment>
<evidence type="ECO:0000256" key="3">
    <source>
        <dbReference type="ARBA" id="ARBA00010010"/>
    </source>
</evidence>
<accession>A0A4X2LPB9</accession>
<dbReference type="Ensembl" id="ENSVURT00010021731.1">
    <property type="protein sequence ID" value="ENSVURP00010019110.1"/>
    <property type="gene ID" value="ENSVURG00010014554.1"/>
</dbReference>
<keyword evidence="8" id="KW-0539">Nucleus</keyword>
<dbReference type="GO" id="GO:0005634">
    <property type="term" value="C:nucleus"/>
    <property type="evidence" value="ECO:0007669"/>
    <property type="project" value="UniProtKB-SubCell"/>
</dbReference>